<reference evidence="4" key="1">
    <citation type="submission" date="2025-08" db="UniProtKB">
        <authorList>
            <consortium name="RefSeq"/>
        </authorList>
    </citation>
    <scope>IDENTIFICATION</scope>
</reference>
<proteinExistence type="predicted"/>
<feature type="transmembrane region" description="Helical" evidence="2">
    <location>
        <begin position="122"/>
        <end position="142"/>
    </location>
</feature>
<protein>
    <submittedName>
        <fullName evidence="4">Uncharacterized protein LOC101858415</fullName>
    </submittedName>
</protein>
<gene>
    <name evidence="4" type="primary">LOC101858415</name>
</gene>
<feature type="transmembrane region" description="Helical" evidence="2">
    <location>
        <begin position="148"/>
        <end position="171"/>
    </location>
</feature>
<feature type="transmembrane region" description="Helical" evidence="2">
    <location>
        <begin position="299"/>
        <end position="321"/>
    </location>
</feature>
<feature type="transmembrane region" description="Helical" evidence="2">
    <location>
        <begin position="183"/>
        <end position="203"/>
    </location>
</feature>
<sequence>MWTIKVLPHDQSQAGNRSPPPAVQHPSDPDLVHSFKKRMADRLSRARQTVVPSVIGCMVLQAVVAFFTYTSDNTFNSFIDASNDFSEDKRHDRFTLQVVFNIFHAFASAMCVPMIKNSGYSMIVMGGTVLLLFSTMSSSLVSTAKILVLPYGIFGACAVGLLQVGTEVAMLDYLNNRRGLAQSLSYLGVTVGQTAALLCFFFTDMIEDAQYDSNGKTRWQNNLRVVEVTAVIALMSGIVLRKPSHTLGKWPEVFSLKPFYALTIIYFFSQIGFSFFNIVATRGTDELDLDEKHFSAHPILAPFFIYIIAQFAGVIVFIVGASCCTNCCQQRSLVVGGIAAMLLAGASFAHTEAFDELWQFAVYTGGAGVVSALVRVSVPLSMIYYTGRDNYKIALPFLEVAGGLGGQVAYLIQANPPGDTGFDESWYVCAVTLVFFGVGGLLLLHFFPDDWAHIHAQGDEDVEEEIEAIENEAFEPDFE</sequence>
<keyword evidence="2" id="KW-0812">Transmembrane</keyword>
<evidence type="ECO:0000313" key="3">
    <source>
        <dbReference type="Proteomes" id="UP000694888"/>
    </source>
</evidence>
<name>A0ABM0JTR2_APLCA</name>
<dbReference type="Gene3D" id="1.20.1250.20">
    <property type="entry name" value="MFS general substrate transporter like domains"/>
    <property type="match status" value="1"/>
</dbReference>
<evidence type="ECO:0000256" key="1">
    <source>
        <dbReference type="SAM" id="MobiDB-lite"/>
    </source>
</evidence>
<accession>A0ABM0JTR2</accession>
<dbReference type="GeneID" id="101858415"/>
<evidence type="ECO:0000256" key="2">
    <source>
        <dbReference type="SAM" id="Phobius"/>
    </source>
</evidence>
<feature type="transmembrane region" description="Helical" evidence="2">
    <location>
        <begin position="49"/>
        <end position="69"/>
    </location>
</feature>
<evidence type="ECO:0000313" key="4">
    <source>
        <dbReference type="RefSeq" id="XP_005101291.2"/>
    </source>
</evidence>
<dbReference type="RefSeq" id="XP_005101291.2">
    <property type="nucleotide sequence ID" value="XM_005101234.3"/>
</dbReference>
<organism evidence="3 4">
    <name type="scientific">Aplysia californica</name>
    <name type="common">California sea hare</name>
    <dbReference type="NCBI Taxonomy" id="6500"/>
    <lineage>
        <taxon>Eukaryota</taxon>
        <taxon>Metazoa</taxon>
        <taxon>Spiralia</taxon>
        <taxon>Lophotrochozoa</taxon>
        <taxon>Mollusca</taxon>
        <taxon>Gastropoda</taxon>
        <taxon>Heterobranchia</taxon>
        <taxon>Euthyneura</taxon>
        <taxon>Tectipleura</taxon>
        <taxon>Aplysiida</taxon>
        <taxon>Aplysioidea</taxon>
        <taxon>Aplysiidae</taxon>
        <taxon>Aplysia</taxon>
    </lineage>
</organism>
<keyword evidence="3" id="KW-1185">Reference proteome</keyword>
<feature type="transmembrane region" description="Helical" evidence="2">
    <location>
        <begin position="260"/>
        <end position="279"/>
    </location>
</feature>
<keyword evidence="2" id="KW-0472">Membrane</keyword>
<feature type="transmembrane region" description="Helical" evidence="2">
    <location>
        <begin position="223"/>
        <end position="240"/>
    </location>
</feature>
<dbReference type="InterPro" id="IPR036259">
    <property type="entry name" value="MFS_trans_sf"/>
</dbReference>
<keyword evidence="2" id="KW-1133">Transmembrane helix</keyword>
<dbReference type="Proteomes" id="UP000694888">
    <property type="component" value="Unplaced"/>
</dbReference>
<feature type="transmembrane region" description="Helical" evidence="2">
    <location>
        <begin position="94"/>
        <end position="115"/>
    </location>
</feature>
<feature type="region of interest" description="Disordered" evidence="1">
    <location>
        <begin position="7"/>
        <end position="28"/>
    </location>
</feature>
<feature type="transmembrane region" description="Helical" evidence="2">
    <location>
        <begin position="393"/>
        <end position="413"/>
    </location>
</feature>
<feature type="transmembrane region" description="Helical" evidence="2">
    <location>
        <begin position="357"/>
        <end position="381"/>
    </location>
</feature>
<feature type="transmembrane region" description="Helical" evidence="2">
    <location>
        <begin position="333"/>
        <end position="351"/>
    </location>
</feature>
<dbReference type="SUPFAM" id="SSF103473">
    <property type="entry name" value="MFS general substrate transporter"/>
    <property type="match status" value="1"/>
</dbReference>
<feature type="transmembrane region" description="Helical" evidence="2">
    <location>
        <begin position="425"/>
        <end position="447"/>
    </location>
</feature>